<proteinExistence type="predicted"/>
<gene>
    <name evidence="1" type="ORF">WMY93_025172</name>
</gene>
<comment type="caution">
    <text evidence="1">The sequence shown here is derived from an EMBL/GenBank/DDBJ whole genome shotgun (WGS) entry which is preliminary data.</text>
</comment>
<sequence>MLPPAVCGALALTCPSSSSSVLRGETVGLDWTWECVVYLRLNRTAVCLLKGPIDRPEAWAFPALLLLTLLTVHWGPPCQQLPISINKWAFRQTLDQQVVEVVPEAALPELCECEDHLSAQLLSVCRLSAGQT</sequence>
<protein>
    <submittedName>
        <fullName evidence="1">Uncharacterized protein</fullName>
    </submittedName>
</protein>
<keyword evidence="2" id="KW-1185">Reference proteome</keyword>
<dbReference type="AlphaFoldDB" id="A0AAW0NBN1"/>
<dbReference type="EMBL" id="JBBPFD010000018">
    <property type="protein sequence ID" value="KAK7889612.1"/>
    <property type="molecule type" value="Genomic_DNA"/>
</dbReference>
<evidence type="ECO:0000313" key="2">
    <source>
        <dbReference type="Proteomes" id="UP001460270"/>
    </source>
</evidence>
<reference evidence="2" key="1">
    <citation type="submission" date="2024-04" db="EMBL/GenBank/DDBJ databases">
        <title>Salinicola lusitanus LLJ914,a marine bacterium isolated from the Okinawa Trough.</title>
        <authorList>
            <person name="Li J."/>
        </authorList>
    </citation>
    <scope>NUCLEOTIDE SEQUENCE [LARGE SCALE GENOMIC DNA]</scope>
</reference>
<organism evidence="1 2">
    <name type="scientific">Mugilogobius chulae</name>
    <name type="common">yellowstripe goby</name>
    <dbReference type="NCBI Taxonomy" id="88201"/>
    <lineage>
        <taxon>Eukaryota</taxon>
        <taxon>Metazoa</taxon>
        <taxon>Chordata</taxon>
        <taxon>Craniata</taxon>
        <taxon>Vertebrata</taxon>
        <taxon>Euteleostomi</taxon>
        <taxon>Actinopterygii</taxon>
        <taxon>Neopterygii</taxon>
        <taxon>Teleostei</taxon>
        <taxon>Neoteleostei</taxon>
        <taxon>Acanthomorphata</taxon>
        <taxon>Gobiaria</taxon>
        <taxon>Gobiiformes</taxon>
        <taxon>Gobioidei</taxon>
        <taxon>Gobiidae</taxon>
        <taxon>Gobionellinae</taxon>
        <taxon>Mugilogobius</taxon>
    </lineage>
</organism>
<dbReference type="Proteomes" id="UP001460270">
    <property type="component" value="Unassembled WGS sequence"/>
</dbReference>
<name>A0AAW0NBN1_9GOBI</name>
<accession>A0AAW0NBN1</accession>
<evidence type="ECO:0000313" key="1">
    <source>
        <dbReference type="EMBL" id="KAK7889612.1"/>
    </source>
</evidence>